<evidence type="ECO:0000259" key="7">
    <source>
        <dbReference type="PROSITE" id="PS51160"/>
    </source>
</evidence>
<dbReference type="GO" id="GO:0003998">
    <property type="term" value="F:acylphosphatase activity"/>
    <property type="evidence" value="ECO:0007669"/>
    <property type="project" value="UniProtKB-EC"/>
</dbReference>
<evidence type="ECO:0000256" key="3">
    <source>
        <dbReference type="ARBA" id="ARBA00022801"/>
    </source>
</evidence>
<proteinExistence type="inferred from homology"/>
<comment type="catalytic activity">
    <reaction evidence="4 5">
        <text>an acyl phosphate + H2O = a carboxylate + phosphate + H(+)</text>
        <dbReference type="Rhea" id="RHEA:14965"/>
        <dbReference type="ChEBI" id="CHEBI:15377"/>
        <dbReference type="ChEBI" id="CHEBI:15378"/>
        <dbReference type="ChEBI" id="CHEBI:29067"/>
        <dbReference type="ChEBI" id="CHEBI:43474"/>
        <dbReference type="ChEBI" id="CHEBI:59918"/>
        <dbReference type="EC" id="3.6.1.7"/>
    </reaction>
</comment>
<dbReference type="PRINTS" id="PR00112">
    <property type="entry name" value="ACYLPHPHTASE"/>
</dbReference>
<evidence type="ECO:0000256" key="2">
    <source>
        <dbReference type="ARBA" id="ARBA00012150"/>
    </source>
</evidence>
<organism evidence="8 9">
    <name type="scientific">Neocallimastix californiae</name>
    <dbReference type="NCBI Taxonomy" id="1754190"/>
    <lineage>
        <taxon>Eukaryota</taxon>
        <taxon>Fungi</taxon>
        <taxon>Fungi incertae sedis</taxon>
        <taxon>Chytridiomycota</taxon>
        <taxon>Chytridiomycota incertae sedis</taxon>
        <taxon>Neocallimastigomycetes</taxon>
        <taxon>Neocallimastigales</taxon>
        <taxon>Neocallimastigaceae</taxon>
        <taxon>Neocallimastix</taxon>
    </lineage>
</organism>
<dbReference type="STRING" id="1754190.A0A1Y2ER10"/>
<dbReference type="AlphaFoldDB" id="A0A1Y2ER10"/>
<accession>A0A1Y2ER10</accession>
<dbReference type="EMBL" id="MCOG01000032">
    <property type="protein sequence ID" value="ORY73734.1"/>
    <property type="molecule type" value="Genomic_DNA"/>
</dbReference>
<dbReference type="FunFam" id="3.30.70.100:FF:000011">
    <property type="entry name" value="Acylphosphatase"/>
    <property type="match status" value="1"/>
</dbReference>
<dbReference type="PANTHER" id="PTHR10029:SF3">
    <property type="entry name" value="ACYLPHOSPHATASE-RELATED"/>
    <property type="match status" value="1"/>
</dbReference>
<evidence type="ECO:0000313" key="8">
    <source>
        <dbReference type="EMBL" id="ORY73734.1"/>
    </source>
</evidence>
<evidence type="ECO:0000256" key="4">
    <source>
        <dbReference type="ARBA" id="ARBA00047645"/>
    </source>
</evidence>
<dbReference type="SUPFAM" id="SSF54975">
    <property type="entry name" value="Acylphosphatase/BLUF domain-like"/>
    <property type="match status" value="1"/>
</dbReference>
<dbReference type="InterPro" id="IPR036046">
    <property type="entry name" value="Acylphosphatase-like_dom_sf"/>
</dbReference>
<keyword evidence="3 5" id="KW-0378">Hydrolase</keyword>
<dbReference type="OrthoDB" id="7961613at2759"/>
<name>A0A1Y2ER10_9FUNG</name>
<dbReference type="InterPro" id="IPR017968">
    <property type="entry name" value="Acylphosphatase_CS"/>
</dbReference>
<dbReference type="InterPro" id="IPR020456">
    <property type="entry name" value="Acylphosphatase"/>
</dbReference>
<feature type="active site" evidence="5">
    <location>
        <position position="45"/>
    </location>
</feature>
<dbReference type="Proteomes" id="UP000193920">
    <property type="component" value="Unassembled WGS sequence"/>
</dbReference>
<reference evidence="8 9" key="1">
    <citation type="submission" date="2016-08" db="EMBL/GenBank/DDBJ databases">
        <title>A Parts List for Fungal Cellulosomes Revealed by Comparative Genomics.</title>
        <authorList>
            <consortium name="DOE Joint Genome Institute"/>
            <person name="Haitjema C.H."/>
            <person name="Gilmore S.P."/>
            <person name="Henske J.K."/>
            <person name="Solomon K.V."/>
            <person name="De Groot R."/>
            <person name="Kuo A."/>
            <person name="Mondo S.J."/>
            <person name="Salamov A.A."/>
            <person name="Labutti K."/>
            <person name="Zhao Z."/>
            <person name="Chiniquy J."/>
            <person name="Barry K."/>
            <person name="Brewer H.M."/>
            <person name="Purvine S.O."/>
            <person name="Wright A.T."/>
            <person name="Boxma B."/>
            <person name="Van Alen T."/>
            <person name="Hackstein J.H."/>
            <person name="Baker S.E."/>
            <person name="Grigoriev I.V."/>
            <person name="O'Malley M.A."/>
        </authorList>
    </citation>
    <scope>NUCLEOTIDE SEQUENCE [LARGE SCALE GENOMIC DNA]</scope>
    <source>
        <strain evidence="8 9">G1</strain>
    </source>
</reference>
<sequence>MSVNLDDEKIVSINFEVFGKVQRVFFRKYTKLEGKKLGLRGWCMNTPEGTVKGLATGRESQIEKFKDFLEHKGSPKSKIDHAVFSLNDKEATEKEFVVYR</sequence>
<dbReference type="EC" id="3.6.1.7" evidence="2 5"/>
<protein>
    <recommendedName>
        <fullName evidence="2 5">acylphosphatase</fullName>
        <ecNumber evidence="2 5">3.6.1.7</ecNumber>
    </recommendedName>
</protein>
<gene>
    <name evidence="8" type="ORF">LY90DRAFT_699496</name>
</gene>
<keyword evidence="9" id="KW-1185">Reference proteome</keyword>
<dbReference type="PROSITE" id="PS00151">
    <property type="entry name" value="ACYLPHOSPHATASE_2"/>
    <property type="match status" value="1"/>
</dbReference>
<evidence type="ECO:0000313" key="9">
    <source>
        <dbReference type="Proteomes" id="UP000193920"/>
    </source>
</evidence>
<dbReference type="PROSITE" id="PS51160">
    <property type="entry name" value="ACYLPHOSPHATASE_3"/>
    <property type="match status" value="1"/>
</dbReference>
<evidence type="ECO:0000256" key="6">
    <source>
        <dbReference type="RuleBase" id="RU004168"/>
    </source>
</evidence>
<comment type="similarity">
    <text evidence="1 6">Belongs to the acylphosphatase family.</text>
</comment>
<evidence type="ECO:0000256" key="1">
    <source>
        <dbReference type="ARBA" id="ARBA00005614"/>
    </source>
</evidence>
<dbReference type="Gene3D" id="3.30.70.100">
    <property type="match status" value="1"/>
</dbReference>
<comment type="caution">
    <text evidence="8">The sequence shown here is derived from an EMBL/GenBank/DDBJ whole genome shotgun (WGS) entry which is preliminary data.</text>
</comment>
<dbReference type="InterPro" id="IPR001792">
    <property type="entry name" value="Acylphosphatase-like_dom"/>
</dbReference>
<evidence type="ECO:0000256" key="5">
    <source>
        <dbReference type="PROSITE-ProRule" id="PRU00520"/>
    </source>
</evidence>
<feature type="active site" evidence="5">
    <location>
        <position position="27"/>
    </location>
</feature>
<dbReference type="PANTHER" id="PTHR10029">
    <property type="entry name" value="ACYLPHOSPHATASE"/>
    <property type="match status" value="1"/>
</dbReference>
<feature type="domain" description="Acylphosphatase-like" evidence="7">
    <location>
        <begin position="12"/>
        <end position="100"/>
    </location>
</feature>
<dbReference type="Pfam" id="PF00708">
    <property type="entry name" value="Acylphosphatase"/>
    <property type="match status" value="1"/>
</dbReference>